<proteinExistence type="predicted"/>
<evidence type="ECO:0000313" key="3">
    <source>
        <dbReference type="Proteomes" id="UP000059680"/>
    </source>
</evidence>
<feature type="compositionally biased region" description="Basic and acidic residues" evidence="1">
    <location>
        <begin position="179"/>
        <end position="200"/>
    </location>
</feature>
<dbReference type="PaxDb" id="39947-A0A0N7KKR8"/>
<evidence type="ECO:0000313" key="2">
    <source>
        <dbReference type="EMBL" id="BAS93977.1"/>
    </source>
</evidence>
<accession>A0A0N7KKR8</accession>
<reference evidence="3" key="1">
    <citation type="journal article" date="2005" name="Nature">
        <title>The map-based sequence of the rice genome.</title>
        <authorList>
            <consortium name="International rice genome sequencing project (IRGSP)"/>
            <person name="Matsumoto T."/>
            <person name="Wu J."/>
            <person name="Kanamori H."/>
            <person name="Katayose Y."/>
            <person name="Fujisawa M."/>
            <person name="Namiki N."/>
            <person name="Mizuno H."/>
            <person name="Yamamoto K."/>
            <person name="Antonio B.A."/>
            <person name="Baba T."/>
            <person name="Sakata K."/>
            <person name="Nagamura Y."/>
            <person name="Aoki H."/>
            <person name="Arikawa K."/>
            <person name="Arita K."/>
            <person name="Bito T."/>
            <person name="Chiden Y."/>
            <person name="Fujitsuka N."/>
            <person name="Fukunaka R."/>
            <person name="Hamada M."/>
            <person name="Harada C."/>
            <person name="Hayashi A."/>
            <person name="Hijishita S."/>
            <person name="Honda M."/>
            <person name="Hosokawa S."/>
            <person name="Ichikawa Y."/>
            <person name="Idonuma A."/>
            <person name="Iijima M."/>
            <person name="Ikeda M."/>
            <person name="Ikeno M."/>
            <person name="Ito K."/>
            <person name="Ito S."/>
            <person name="Ito T."/>
            <person name="Ito Y."/>
            <person name="Ito Y."/>
            <person name="Iwabuchi A."/>
            <person name="Kamiya K."/>
            <person name="Karasawa W."/>
            <person name="Kurita K."/>
            <person name="Katagiri S."/>
            <person name="Kikuta A."/>
            <person name="Kobayashi H."/>
            <person name="Kobayashi N."/>
            <person name="Machita K."/>
            <person name="Maehara T."/>
            <person name="Masukawa M."/>
            <person name="Mizubayashi T."/>
            <person name="Mukai Y."/>
            <person name="Nagasaki H."/>
            <person name="Nagata Y."/>
            <person name="Naito S."/>
            <person name="Nakashima M."/>
            <person name="Nakama Y."/>
            <person name="Nakamichi Y."/>
            <person name="Nakamura M."/>
            <person name="Meguro A."/>
            <person name="Negishi M."/>
            <person name="Ohta I."/>
            <person name="Ohta T."/>
            <person name="Okamoto M."/>
            <person name="Ono N."/>
            <person name="Saji S."/>
            <person name="Sakaguchi M."/>
            <person name="Sakai K."/>
            <person name="Shibata M."/>
            <person name="Shimokawa T."/>
            <person name="Song J."/>
            <person name="Takazaki Y."/>
            <person name="Terasawa K."/>
            <person name="Tsugane M."/>
            <person name="Tsuji K."/>
            <person name="Ueda S."/>
            <person name="Waki K."/>
            <person name="Yamagata H."/>
            <person name="Yamamoto M."/>
            <person name="Yamamoto S."/>
            <person name="Yamane H."/>
            <person name="Yoshiki S."/>
            <person name="Yoshihara R."/>
            <person name="Yukawa K."/>
            <person name="Zhong H."/>
            <person name="Yano M."/>
            <person name="Yuan Q."/>
            <person name="Ouyang S."/>
            <person name="Liu J."/>
            <person name="Jones K.M."/>
            <person name="Gansberger K."/>
            <person name="Moffat K."/>
            <person name="Hill J."/>
            <person name="Bera J."/>
            <person name="Fadrosh D."/>
            <person name="Jin S."/>
            <person name="Johri S."/>
            <person name="Kim M."/>
            <person name="Overton L."/>
            <person name="Reardon M."/>
            <person name="Tsitrin T."/>
            <person name="Vuong H."/>
            <person name="Weaver B."/>
            <person name="Ciecko A."/>
            <person name="Tallon L."/>
            <person name="Jackson J."/>
            <person name="Pai G."/>
            <person name="Aken S.V."/>
            <person name="Utterback T."/>
            <person name="Reidmuller S."/>
            <person name="Feldblyum T."/>
            <person name="Hsiao J."/>
            <person name="Zismann V."/>
            <person name="Iobst S."/>
            <person name="de Vazeille A.R."/>
            <person name="Buell C.R."/>
            <person name="Ying K."/>
            <person name="Li Y."/>
            <person name="Lu T."/>
            <person name="Huang Y."/>
            <person name="Zhao Q."/>
            <person name="Feng Q."/>
            <person name="Zhang L."/>
            <person name="Zhu J."/>
            <person name="Weng Q."/>
            <person name="Mu J."/>
            <person name="Lu Y."/>
            <person name="Fan D."/>
            <person name="Liu Y."/>
            <person name="Guan J."/>
            <person name="Zhang Y."/>
            <person name="Yu S."/>
            <person name="Liu X."/>
            <person name="Zhang Y."/>
            <person name="Hong G."/>
            <person name="Han B."/>
            <person name="Choisne N."/>
            <person name="Demange N."/>
            <person name="Orjeda G."/>
            <person name="Samain S."/>
            <person name="Cattolico L."/>
            <person name="Pelletier E."/>
            <person name="Couloux A."/>
            <person name="Segurens B."/>
            <person name="Wincker P."/>
            <person name="D'Hont A."/>
            <person name="Scarpelli C."/>
            <person name="Weissenbach J."/>
            <person name="Salanoubat M."/>
            <person name="Quetier F."/>
            <person name="Yu Y."/>
            <person name="Kim H.R."/>
            <person name="Rambo T."/>
            <person name="Currie J."/>
            <person name="Collura K."/>
            <person name="Luo M."/>
            <person name="Yang T."/>
            <person name="Ammiraju J.S.S."/>
            <person name="Engler F."/>
            <person name="Soderlund C."/>
            <person name="Wing R.A."/>
            <person name="Palmer L.E."/>
            <person name="de la Bastide M."/>
            <person name="Spiegel L."/>
            <person name="Nascimento L."/>
            <person name="Zutavern T."/>
            <person name="O'Shaughnessy A."/>
            <person name="Dike S."/>
            <person name="Dedhia N."/>
            <person name="Preston R."/>
            <person name="Balija V."/>
            <person name="McCombie W.R."/>
            <person name="Chow T."/>
            <person name="Chen H."/>
            <person name="Chung M."/>
            <person name="Chen C."/>
            <person name="Shaw J."/>
            <person name="Wu H."/>
            <person name="Hsiao K."/>
            <person name="Chao Y."/>
            <person name="Chu M."/>
            <person name="Cheng C."/>
            <person name="Hour A."/>
            <person name="Lee P."/>
            <person name="Lin S."/>
            <person name="Lin Y."/>
            <person name="Liou J."/>
            <person name="Liu S."/>
            <person name="Hsing Y."/>
            <person name="Raghuvanshi S."/>
            <person name="Mohanty A."/>
            <person name="Bharti A.K."/>
            <person name="Gaur A."/>
            <person name="Gupta V."/>
            <person name="Kumar D."/>
            <person name="Ravi V."/>
            <person name="Vij S."/>
            <person name="Kapur A."/>
            <person name="Khurana P."/>
            <person name="Khurana P."/>
            <person name="Khurana J.P."/>
            <person name="Tyagi A.K."/>
            <person name="Gaikwad K."/>
            <person name="Singh A."/>
            <person name="Dalal V."/>
            <person name="Srivastava S."/>
            <person name="Dixit A."/>
            <person name="Pal A.K."/>
            <person name="Ghazi I.A."/>
            <person name="Yadav M."/>
            <person name="Pandit A."/>
            <person name="Bhargava A."/>
            <person name="Sureshbabu K."/>
            <person name="Batra K."/>
            <person name="Sharma T.R."/>
            <person name="Mohapatra T."/>
            <person name="Singh N.K."/>
            <person name="Messing J."/>
            <person name="Nelson A.B."/>
            <person name="Fuks G."/>
            <person name="Kavchok S."/>
            <person name="Keizer G."/>
            <person name="Linton E."/>
            <person name="Llaca V."/>
            <person name="Song R."/>
            <person name="Tanyolac B."/>
            <person name="Young S."/>
            <person name="Ho-Il K."/>
            <person name="Hahn J.H."/>
            <person name="Sangsakoo G."/>
            <person name="Vanavichit A."/>
            <person name="de Mattos Luiz.A.T."/>
            <person name="Zimmer P.D."/>
            <person name="Malone G."/>
            <person name="Dellagostin O."/>
            <person name="de Oliveira A.C."/>
            <person name="Bevan M."/>
            <person name="Bancroft I."/>
            <person name="Minx P."/>
            <person name="Cordum H."/>
            <person name="Wilson R."/>
            <person name="Cheng Z."/>
            <person name="Jin W."/>
            <person name="Jiang J."/>
            <person name="Leong S.A."/>
            <person name="Iwama H."/>
            <person name="Gojobori T."/>
            <person name="Itoh T."/>
            <person name="Niimura Y."/>
            <person name="Fujii Y."/>
            <person name="Habara T."/>
            <person name="Sakai H."/>
            <person name="Sato Y."/>
            <person name="Wilson G."/>
            <person name="Kumar K."/>
            <person name="McCouch S."/>
            <person name="Juretic N."/>
            <person name="Hoen D."/>
            <person name="Wright S."/>
            <person name="Bruskiewich R."/>
            <person name="Bureau T."/>
            <person name="Miyao A."/>
            <person name="Hirochika H."/>
            <person name="Nishikawa T."/>
            <person name="Kadowaki K."/>
            <person name="Sugiura M."/>
            <person name="Burr B."/>
            <person name="Sasaki T."/>
        </authorList>
    </citation>
    <scope>NUCLEOTIDE SEQUENCE [LARGE SCALE GENOMIC DNA]</scope>
    <source>
        <strain evidence="3">cv. Nipponbare</strain>
    </source>
</reference>
<dbReference type="AlphaFoldDB" id="A0A0N7KKR8"/>
<feature type="compositionally biased region" description="Basic and acidic residues" evidence="1">
    <location>
        <begin position="78"/>
        <end position="106"/>
    </location>
</feature>
<feature type="compositionally biased region" description="Low complexity" evidence="1">
    <location>
        <begin position="1"/>
        <end position="21"/>
    </location>
</feature>
<feature type="compositionally biased region" description="Acidic residues" evidence="1">
    <location>
        <begin position="160"/>
        <end position="169"/>
    </location>
</feature>
<feature type="compositionally biased region" description="Basic residues" evidence="1">
    <location>
        <begin position="113"/>
        <end position="124"/>
    </location>
</feature>
<dbReference type="Proteomes" id="UP000059680">
    <property type="component" value="Chromosome 5"/>
</dbReference>
<evidence type="ECO:0000256" key="1">
    <source>
        <dbReference type="SAM" id="MobiDB-lite"/>
    </source>
</evidence>
<reference evidence="2 3" key="3">
    <citation type="journal article" date="2013" name="Rice">
        <title>Improvement of the Oryza sativa Nipponbare reference genome using next generation sequence and optical map data.</title>
        <authorList>
            <person name="Kawahara Y."/>
            <person name="de la Bastide M."/>
            <person name="Hamilton J.P."/>
            <person name="Kanamori H."/>
            <person name="McCombie W.R."/>
            <person name="Ouyang S."/>
            <person name="Schwartz D.C."/>
            <person name="Tanaka T."/>
            <person name="Wu J."/>
            <person name="Zhou S."/>
            <person name="Childs K.L."/>
            <person name="Davidson R.M."/>
            <person name="Lin H."/>
            <person name="Quesada-Ocampo L."/>
            <person name="Vaillancourt B."/>
            <person name="Sakai H."/>
            <person name="Lee S.S."/>
            <person name="Kim J."/>
            <person name="Numa H."/>
            <person name="Itoh T."/>
            <person name="Buell C.R."/>
            <person name="Matsumoto T."/>
        </authorList>
    </citation>
    <scope>NUCLEOTIDE SEQUENCE [LARGE SCALE GENOMIC DNA]</scope>
    <source>
        <strain evidence="3">cv. Nipponbare</strain>
    </source>
</reference>
<gene>
    <name evidence="2" type="ordered locus">Os05g0408850</name>
    <name evidence="2" type="ORF">OSNPB_050408850</name>
</gene>
<dbReference type="InParanoid" id="A0A0N7KKR8"/>
<feature type="compositionally biased region" description="Basic and acidic residues" evidence="1">
    <location>
        <begin position="130"/>
        <end position="147"/>
    </location>
</feature>
<dbReference type="EMBL" id="AP014961">
    <property type="protein sequence ID" value="BAS93977.1"/>
    <property type="molecule type" value="Genomic_DNA"/>
</dbReference>
<feature type="region of interest" description="Disordered" evidence="1">
    <location>
        <begin position="1"/>
        <end position="46"/>
    </location>
</feature>
<reference evidence="2 3" key="2">
    <citation type="journal article" date="2013" name="Plant Cell Physiol.">
        <title>Rice Annotation Project Database (RAP-DB): an integrative and interactive database for rice genomics.</title>
        <authorList>
            <person name="Sakai H."/>
            <person name="Lee S.S."/>
            <person name="Tanaka T."/>
            <person name="Numa H."/>
            <person name="Kim J."/>
            <person name="Kawahara Y."/>
            <person name="Wakimoto H."/>
            <person name="Yang C.C."/>
            <person name="Iwamoto M."/>
            <person name="Abe T."/>
            <person name="Yamada Y."/>
            <person name="Muto A."/>
            <person name="Inokuchi H."/>
            <person name="Ikemura T."/>
            <person name="Matsumoto T."/>
            <person name="Sasaki T."/>
            <person name="Itoh T."/>
        </authorList>
    </citation>
    <scope>NUCLEOTIDE SEQUENCE [LARGE SCALE GENOMIC DNA]</scope>
    <source>
        <strain evidence="3">cv. Nipponbare</strain>
    </source>
</reference>
<feature type="compositionally biased region" description="Basic residues" evidence="1">
    <location>
        <begin position="217"/>
        <end position="227"/>
    </location>
</feature>
<dbReference type="Gramene" id="Os05t0408850-00">
    <property type="protein sequence ID" value="Os05t0408850-00"/>
    <property type="gene ID" value="Os05g0408850"/>
</dbReference>
<protein>
    <submittedName>
        <fullName evidence="2">Os05g0408850 protein</fullName>
    </submittedName>
</protein>
<name>A0A0N7KKR8_ORYSJ</name>
<organism evidence="2 3">
    <name type="scientific">Oryza sativa subsp. japonica</name>
    <name type="common">Rice</name>
    <dbReference type="NCBI Taxonomy" id="39947"/>
    <lineage>
        <taxon>Eukaryota</taxon>
        <taxon>Viridiplantae</taxon>
        <taxon>Streptophyta</taxon>
        <taxon>Embryophyta</taxon>
        <taxon>Tracheophyta</taxon>
        <taxon>Spermatophyta</taxon>
        <taxon>Magnoliopsida</taxon>
        <taxon>Liliopsida</taxon>
        <taxon>Poales</taxon>
        <taxon>Poaceae</taxon>
        <taxon>BOP clade</taxon>
        <taxon>Oryzoideae</taxon>
        <taxon>Oryzeae</taxon>
        <taxon>Oryzinae</taxon>
        <taxon>Oryza</taxon>
        <taxon>Oryza sativa</taxon>
    </lineage>
</organism>
<feature type="region of interest" description="Disordered" evidence="1">
    <location>
        <begin position="77"/>
        <end position="227"/>
    </location>
</feature>
<sequence>MEPVTARAQRAHAPAAATHHLLPADRARRAVPGRGGHRQYGGVRRPAAPLAVLPAADRHAFLRHDVSEAAALGGRVDVGGERRPRRGAEAGDGERGAHRVVDEQRVPVDGGRTRRGGRRRRGRGRVGVAHGEEQDRGVEVGSRDAEQVVRSVRRQRGEEKEEGADEDAAEQLGLGRQRHGAEPRERAGEVRRGEQQEREAAAQPARVGGERGEQPRGRHRRREERGH</sequence>
<keyword evidence="3" id="KW-1185">Reference proteome</keyword>